<dbReference type="EMBL" id="CM012456">
    <property type="protein sequence ID" value="RVE59034.1"/>
    <property type="molecule type" value="Genomic_DNA"/>
</dbReference>
<protein>
    <submittedName>
        <fullName evidence="1">Uncharacterized protein</fullName>
    </submittedName>
</protein>
<gene>
    <name evidence="1" type="ORF">OJAV_G00200260</name>
</gene>
<organism evidence="1 2">
    <name type="scientific">Oryzias javanicus</name>
    <name type="common">Javanese ricefish</name>
    <name type="synonym">Aplocheilus javanicus</name>
    <dbReference type="NCBI Taxonomy" id="123683"/>
    <lineage>
        <taxon>Eukaryota</taxon>
        <taxon>Metazoa</taxon>
        <taxon>Chordata</taxon>
        <taxon>Craniata</taxon>
        <taxon>Vertebrata</taxon>
        <taxon>Euteleostomi</taxon>
        <taxon>Actinopterygii</taxon>
        <taxon>Neopterygii</taxon>
        <taxon>Teleostei</taxon>
        <taxon>Neoteleostei</taxon>
        <taxon>Acanthomorphata</taxon>
        <taxon>Ovalentaria</taxon>
        <taxon>Atherinomorphae</taxon>
        <taxon>Beloniformes</taxon>
        <taxon>Adrianichthyidae</taxon>
        <taxon>Oryziinae</taxon>
        <taxon>Oryzias</taxon>
    </lineage>
</organism>
<name>A0A437C9A3_ORYJA</name>
<dbReference type="AlphaFoldDB" id="A0A437C9A3"/>
<sequence>MHVVSPELLDASISSSVCVSSGGPGLTQSDLRGFVAEIADDLVELLRRQFPEHVVALLGDGVPKENSPFINSTDHDKNNSYDGTNMALFEEEMDSNPMVASLLNKLANYTNLSQGAQEHEEADEDEGPKKKAVKVNYNYGFLSRRALQREERRSASSNISRSRRLQCGGAVSSTVNSLNWFVRRSH</sequence>
<reference evidence="1 2" key="2">
    <citation type="submission" date="2019-01" db="EMBL/GenBank/DDBJ databases">
        <title>A chromosome length genome reference of the Java medaka (oryzias javanicus).</title>
        <authorList>
            <person name="Herpin A."/>
            <person name="Takehana Y."/>
            <person name="Naruse K."/>
            <person name="Ansai S."/>
            <person name="Kawaguchi M."/>
        </authorList>
    </citation>
    <scope>NUCLEOTIDE SEQUENCE [LARGE SCALE GENOMIC DNA]</scope>
    <source>
        <strain evidence="1">RS831</strain>
        <tissue evidence="1">Whole body</tissue>
    </source>
</reference>
<evidence type="ECO:0000313" key="2">
    <source>
        <dbReference type="Proteomes" id="UP000283210"/>
    </source>
</evidence>
<reference evidence="1 2" key="1">
    <citation type="submission" date="2018-11" db="EMBL/GenBank/DDBJ databases">
        <authorList>
            <person name="Lopez-Roques C."/>
            <person name="Donnadieu C."/>
            <person name="Bouchez O."/>
            <person name="Klopp C."/>
            <person name="Cabau C."/>
            <person name="Zahm M."/>
        </authorList>
    </citation>
    <scope>NUCLEOTIDE SEQUENCE [LARGE SCALE GENOMIC DNA]</scope>
    <source>
        <strain evidence="1">RS831</strain>
        <tissue evidence="1">Whole body</tissue>
    </source>
</reference>
<accession>A0A437C9A3</accession>
<evidence type="ECO:0000313" key="1">
    <source>
        <dbReference type="EMBL" id="RVE59034.1"/>
    </source>
</evidence>
<dbReference type="Proteomes" id="UP000283210">
    <property type="component" value="Chromosome 20"/>
</dbReference>
<keyword evidence="2" id="KW-1185">Reference proteome</keyword>
<proteinExistence type="predicted"/>
<dbReference type="OrthoDB" id="2020542at2759"/>